<dbReference type="RefSeq" id="WP_127764891.1">
    <property type="nucleotide sequence ID" value="NZ_SADE01000001.1"/>
</dbReference>
<protein>
    <submittedName>
        <fullName evidence="2">Uncharacterized protein</fullName>
    </submittedName>
</protein>
<gene>
    <name evidence="2" type="ORF">EOI86_09905</name>
</gene>
<dbReference type="Proteomes" id="UP000287447">
    <property type="component" value="Unassembled WGS sequence"/>
</dbReference>
<feature type="transmembrane region" description="Helical" evidence="1">
    <location>
        <begin position="64"/>
        <end position="89"/>
    </location>
</feature>
<dbReference type="AlphaFoldDB" id="A0A437QYB2"/>
<evidence type="ECO:0000313" key="2">
    <source>
        <dbReference type="EMBL" id="RVU39520.1"/>
    </source>
</evidence>
<reference evidence="3" key="1">
    <citation type="submission" date="2019-01" db="EMBL/GenBank/DDBJ databases">
        <title>Gri0909 isolated from a small marine red alga.</title>
        <authorList>
            <person name="Kim J."/>
            <person name="Jeong S.E."/>
            <person name="Jeon C.O."/>
        </authorList>
    </citation>
    <scope>NUCLEOTIDE SEQUENCE [LARGE SCALE GENOMIC DNA]</scope>
    <source>
        <strain evidence="3">Gri0909</strain>
    </source>
</reference>
<evidence type="ECO:0000256" key="1">
    <source>
        <dbReference type="SAM" id="Phobius"/>
    </source>
</evidence>
<accession>A0A437QYB2</accession>
<organism evidence="2 3">
    <name type="scientific">Hwanghaeella grinnelliae</name>
    <dbReference type="NCBI Taxonomy" id="2500179"/>
    <lineage>
        <taxon>Bacteria</taxon>
        <taxon>Pseudomonadati</taxon>
        <taxon>Pseudomonadota</taxon>
        <taxon>Alphaproteobacteria</taxon>
        <taxon>Rhodospirillales</taxon>
        <taxon>Rhodospirillaceae</taxon>
        <taxon>Hwanghaeella</taxon>
    </lineage>
</organism>
<proteinExistence type="predicted"/>
<evidence type="ECO:0000313" key="3">
    <source>
        <dbReference type="Proteomes" id="UP000287447"/>
    </source>
</evidence>
<keyword evidence="3" id="KW-1185">Reference proteome</keyword>
<sequence length="102" mass="11617">MAEKRPPNAFERLSMRGYHHQLHIYWIGVLVLVFALDTYLYFEVFDWDAACRAYVSDQSWATEFAIHSGCNAVVPFVANLLIAGILTLVAQSLGRHFKVIES</sequence>
<feature type="transmembrane region" description="Helical" evidence="1">
    <location>
        <begin position="22"/>
        <end position="42"/>
    </location>
</feature>
<keyword evidence="1" id="KW-0812">Transmembrane</keyword>
<dbReference type="EMBL" id="SADE01000001">
    <property type="protein sequence ID" value="RVU39520.1"/>
    <property type="molecule type" value="Genomic_DNA"/>
</dbReference>
<keyword evidence="1" id="KW-0472">Membrane</keyword>
<keyword evidence="1" id="KW-1133">Transmembrane helix</keyword>
<name>A0A437QYB2_9PROT</name>
<comment type="caution">
    <text evidence="2">The sequence shown here is derived from an EMBL/GenBank/DDBJ whole genome shotgun (WGS) entry which is preliminary data.</text>
</comment>